<organism evidence="2 3">
    <name type="scientific">Candidatus Methanomassiliicoccus intestinalis</name>
    <dbReference type="NCBI Taxonomy" id="1406512"/>
    <lineage>
        <taxon>Archaea</taxon>
        <taxon>Methanobacteriati</taxon>
        <taxon>Thermoplasmatota</taxon>
        <taxon>Thermoplasmata</taxon>
        <taxon>Methanomassiliicoccales</taxon>
        <taxon>Methanomassiliicoccaceae</taxon>
        <taxon>Methanomassiliicoccus</taxon>
    </lineage>
</organism>
<comment type="caution">
    <text evidence="2">The sequence shown here is derived from an EMBL/GenBank/DDBJ whole genome shotgun (WGS) entry which is preliminary data.</text>
</comment>
<dbReference type="Pfam" id="PF13306">
    <property type="entry name" value="LRR_5"/>
    <property type="match status" value="3"/>
</dbReference>
<proteinExistence type="predicted"/>
<name>A0A8J8PHP2_9ARCH</name>
<dbReference type="SUPFAM" id="SSF52058">
    <property type="entry name" value="L domain-like"/>
    <property type="match status" value="1"/>
</dbReference>
<evidence type="ECO:0000313" key="2">
    <source>
        <dbReference type="EMBL" id="TQS84862.1"/>
    </source>
</evidence>
<evidence type="ECO:0000313" key="3">
    <source>
        <dbReference type="Proteomes" id="UP000752814"/>
    </source>
</evidence>
<protein>
    <submittedName>
        <fullName evidence="2">Uncharacterized protein</fullName>
    </submittedName>
</protein>
<evidence type="ECO:0000256" key="1">
    <source>
        <dbReference type="SAM" id="Phobius"/>
    </source>
</evidence>
<dbReference type="AlphaFoldDB" id="A0A8J8PHP2"/>
<feature type="transmembrane region" description="Helical" evidence="1">
    <location>
        <begin position="473"/>
        <end position="494"/>
    </location>
</feature>
<dbReference type="Gene3D" id="3.80.10.10">
    <property type="entry name" value="Ribonuclease Inhibitor"/>
    <property type="match status" value="3"/>
</dbReference>
<reference evidence="2" key="1">
    <citation type="submission" date="2016-03" db="EMBL/GenBank/DDBJ databases">
        <authorList>
            <person name="Borrel G."/>
            <person name="Mccann A."/>
            <person name="O'Toole P.W."/>
        </authorList>
    </citation>
    <scope>NUCLEOTIDE SEQUENCE</scope>
    <source>
        <strain evidence="2">183</strain>
    </source>
</reference>
<keyword evidence="1" id="KW-1133">Transmembrane helix</keyword>
<accession>A0A8J8PHP2</accession>
<keyword evidence="1" id="KW-0812">Transmembrane</keyword>
<dbReference type="PANTHER" id="PTHR45661:SF3">
    <property type="entry name" value="IG-LIKE DOMAIN-CONTAINING PROTEIN"/>
    <property type="match status" value="1"/>
</dbReference>
<dbReference type="InterPro" id="IPR026906">
    <property type="entry name" value="LRR_5"/>
</dbReference>
<dbReference type="EMBL" id="LVVT01000001">
    <property type="protein sequence ID" value="TQS84862.1"/>
    <property type="molecule type" value="Genomic_DNA"/>
</dbReference>
<dbReference type="PANTHER" id="PTHR45661">
    <property type="entry name" value="SURFACE ANTIGEN"/>
    <property type="match status" value="1"/>
</dbReference>
<sequence>MYEYKTEGISAETYRATITGYTEGSEEFLAIQTGIEGYPVKAIGPNAFQNSTLLEAVIIPERVDSIGDYAFAGCSSLKAAYFIGEMPDMGNGVFDNAASGFTIYCLNEVWNGYNDYKTDVWSPYVYTDSTGGSYSYYILNDEITIFRHISGENISIPSSIENNGRNYPVISIGPESFYKCNVKTVTIADGIERIEDRAFSWEHDEGSALDSITFSNTLKSIGDEAFRNCKSLRSVNLPESLRYIGFEAFRDSSLVSAYIPDSVSYVGGGAFYCCYDLKSAKLSRSMTEIPERMFGYCALLTSIDFSDRITAVGSSAFYKCGLTSLDLNEIETIEREAFYGCTNLRFVDADEVRTIGNEAFYDCTSLKYVSFDEIESISYRAFGKCTSWDYVVFSESLRYLGEDSFRGCTSMSDAYFEGPMPVIGDNAFKNADEDFAVHYLKSNSASWSGFDAYNSAVWDGSLPNDNSGINNSMMILIAAIAVLIVLIVSVLILFKKKKGRSP</sequence>
<dbReference type="InterPro" id="IPR032675">
    <property type="entry name" value="LRR_dom_sf"/>
</dbReference>
<gene>
    <name evidence="2" type="ORF">A3207_02220</name>
</gene>
<dbReference type="InterPro" id="IPR053139">
    <property type="entry name" value="Surface_bspA-like"/>
</dbReference>
<keyword evidence="1" id="KW-0472">Membrane</keyword>
<dbReference type="Proteomes" id="UP000752814">
    <property type="component" value="Unassembled WGS sequence"/>
</dbReference>